<gene>
    <name evidence="1" type="ORF">PAPOLLO_LOCUS24266</name>
</gene>
<organism evidence="1 2">
    <name type="scientific">Parnassius apollo</name>
    <name type="common">Apollo butterfly</name>
    <name type="synonym">Papilio apollo</name>
    <dbReference type="NCBI Taxonomy" id="110799"/>
    <lineage>
        <taxon>Eukaryota</taxon>
        <taxon>Metazoa</taxon>
        <taxon>Ecdysozoa</taxon>
        <taxon>Arthropoda</taxon>
        <taxon>Hexapoda</taxon>
        <taxon>Insecta</taxon>
        <taxon>Pterygota</taxon>
        <taxon>Neoptera</taxon>
        <taxon>Endopterygota</taxon>
        <taxon>Lepidoptera</taxon>
        <taxon>Glossata</taxon>
        <taxon>Ditrysia</taxon>
        <taxon>Papilionoidea</taxon>
        <taxon>Papilionidae</taxon>
        <taxon>Parnassiinae</taxon>
        <taxon>Parnassini</taxon>
        <taxon>Parnassius</taxon>
        <taxon>Parnassius</taxon>
    </lineage>
</organism>
<protein>
    <submittedName>
        <fullName evidence="1">(apollo) hypothetical protein</fullName>
    </submittedName>
</protein>
<sequence length="177" mass="21102">MTDEFYAELRNIIAKPTPMTKIDTNNYPVWFTPALRQSLEEKLKYHRRFKKYKNPRDYDTFSMLRNRCKKLIKNDYKNFVSSVESSLDDDIKFFWRFVNDKKNNANSIPKTMKYGNHISSDEKEICEFFSNYFSSVFANPEETIFYSHNELSNRSNCTLSDNTITPDHIQQKIAKLD</sequence>
<evidence type="ECO:0000313" key="1">
    <source>
        <dbReference type="EMBL" id="CAG5048740.1"/>
    </source>
</evidence>
<dbReference type="EMBL" id="CAJQZP010001468">
    <property type="protein sequence ID" value="CAG5048740.1"/>
    <property type="molecule type" value="Genomic_DNA"/>
</dbReference>
<name>A0A8S3XZ89_PARAO</name>
<dbReference type="Proteomes" id="UP000691718">
    <property type="component" value="Unassembled WGS sequence"/>
</dbReference>
<keyword evidence="2" id="KW-1185">Reference proteome</keyword>
<comment type="caution">
    <text evidence="1">The sequence shown here is derived from an EMBL/GenBank/DDBJ whole genome shotgun (WGS) entry which is preliminary data.</text>
</comment>
<accession>A0A8S3XZ89</accession>
<proteinExistence type="predicted"/>
<dbReference type="OrthoDB" id="426210at2759"/>
<reference evidence="1" key="1">
    <citation type="submission" date="2021-04" db="EMBL/GenBank/DDBJ databases">
        <authorList>
            <person name="Tunstrom K."/>
        </authorList>
    </citation>
    <scope>NUCLEOTIDE SEQUENCE</scope>
</reference>
<dbReference type="AlphaFoldDB" id="A0A8S3XZ89"/>
<evidence type="ECO:0000313" key="2">
    <source>
        <dbReference type="Proteomes" id="UP000691718"/>
    </source>
</evidence>